<keyword evidence="4" id="KW-1185">Reference proteome</keyword>
<dbReference type="InterPro" id="IPR020863">
    <property type="entry name" value="MACPF_CS"/>
</dbReference>
<feature type="compositionally biased region" description="Acidic residues" evidence="1">
    <location>
        <begin position="601"/>
        <end position="611"/>
    </location>
</feature>
<reference evidence="3" key="1">
    <citation type="journal article" date="2020" name="Stud. Mycol.">
        <title>101 Dothideomycetes genomes: a test case for predicting lifestyles and emergence of pathogens.</title>
        <authorList>
            <person name="Haridas S."/>
            <person name="Albert R."/>
            <person name="Binder M."/>
            <person name="Bloem J."/>
            <person name="Labutti K."/>
            <person name="Salamov A."/>
            <person name="Andreopoulos B."/>
            <person name="Baker S."/>
            <person name="Barry K."/>
            <person name="Bills G."/>
            <person name="Bluhm B."/>
            <person name="Cannon C."/>
            <person name="Castanera R."/>
            <person name="Culley D."/>
            <person name="Daum C."/>
            <person name="Ezra D."/>
            <person name="Gonzalez J."/>
            <person name="Henrissat B."/>
            <person name="Kuo A."/>
            <person name="Liang C."/>
            <person name="Lipzen A."/>
            <person name="Lutzoni F."/>
            <person name="Magnuson J."/>
            <person name="Mondo S."/>
            <person name="Nolan M."/>
            <person name="Ohm R."/>
            <person name="Pangilinan J."/>
            <person name="Park H.-J."/>
            <person name="Ramirez L."/>
            <person name="Alfaro M."/>
            <person name="Sun H."/>
            <person name="Tritt A."/>
            <person name="Yoshinaga Y."/>
            <person name="Zwiers L.-H."/>
            <person name="Turgeon B."/>
            <person name="Goodwin S."/>
            <person name="Spatafora J."/>
            <person name="Crous P."/>
            <person name="Grigoriev I."/>
        </authorList>
    </citation>
    <scope>NUCLEOTIDE SEQUENCE</scope>
    <source>
        <strain evidence="3">CBS 260.36</strain>
    </source>
</reference>
<feature type="compositionally biased region" description="Polar residues" evidence="1">
    <location>
        <begin position="222"/>
        <end position="247"/>
    </location>
</feature>
<feature type="domain" description="C2H2-type" evidence="2">
    <location>
        <begin position="442"/>
        <end position="469"/>
    </location>
</feature>
<accession>A0A9P4MK33</accession>
<feature type="domain" description="C2H2-type" evidence="2">
    <location>
        <begin position="532"/>
        <end position="552"/>
    </location>
</feature>
<feature type="region of interest" description="Disordered" evidence="1">
    <location>
        <begin position="198"/>
        <end position="247"/>
    </location>
</feature>
<feature type="domain" description="C2H2-type" evidence="2">
    <location>
        <begin position="474"/>
        <end position="504"/>
    </location>
</feature>
<feature type="region of interest" description="Disordered" evidence="1">
    <location>
        <begin position="502"/>
        <end position="532"/>
    </location>
</feature>
<dbReference type="AlphaFoldDB" id="A0A9P4MK33"/>
<dbReference type="OrthoDB" id="4738706at2759"/>
<feature type="region of interest" description="Disordered" evidence="1">
    <location>
        <begin position="342"/>
        <end position="370"/>
    </location>
</feature>
<proteinExistence type="predicted"/>
<comment type="caution">
    <text evidence="3">The sequence shown here is derived from an EMBL/GenBank/DDBJ whole genome shotgun (WGS) entry which is preliminary data.</text>
</comment>
<dbReference type="Proteomes" id="UP000799439">
    <property type="component" value="Unassembled WGS sequence"/>
</dbReference>
<dbReference type="SUPFAM" id="SSF57667">
    <property type="entry name" value="beta-beta-alpha zinc fingers"/>
    <property type="match status" value="1"/>
</dbReference>
<dbReference type="EMBL" id="ML996082">
    <property type="protein sequence ID" value="KAF2155863.1"/>
    <property type="molecule type" value="Genomic_DNA"/>
</dbReference>
<dbReference type="Gene3D" id="3.30.160.60">
    <property type="entry name" value="Classic Zinc Finger"/>
    <property type="match status" value="1"/>
</dbReference>
<name>A0A9P4MK33_9PEZI</name>
<protein>
    <recommendedName>
        <fullName evidence="2">C2H2-type domain-containing protein</fullName>
    </recommendedName>
</protein>
<dbReference type="PROSITE" id="PS00279">
    <property type="entry name" value="MACPF_1"/>
    <property type="match status" value="1"/>
</dbReference>
<feature type="domain" description="C2H2-type" evidence="2">
    <location>
        <begin position="415"/>
        <end position="436"/>
    </location>
</feature>
<feature type="compositionally biased region" description="Low complexity" evidence="1">
    <location>
        <begin position="81"/>
        <end position="93"/>
    </location>
</feature>
<feature type="compositionally biased region" description="Polar residues" evidence="1">
    <location>
        <begin position="48"/>
        <end position="80"/>
    </location>
</feature>
<feature type="region of interest" description="Disordered" evidence="1">
    <location>
        <begin position="391"/>
        <end position="410"/>
    </location>
</feature>
<evidence type="ECO:0000256" key="1">
    <source>
        <dbReference type="SAM" id="MobiDB-lite"/>
    </source>
</evidence>
<evidence type="ECO:0000259" key="2">
    <source>
        <dbReference type="SMART" id="SM00355"/>
    </source>
</evidence>
<evidence type="ECO:0000313" key="4">
    <source>
        <dbReference type="Proteomes" id="UP000799439"/>
    </source>
</evidence>
<dbReference type="InterPro" id="IPR013087">
    <property type="entry name" value="Znf_C2H2_type"/>
</dbReference>
<feature type="region of interest" description="Disordered" evidence="1">
    <location>
        <begin position="36"/>
        <end position="101"/>
    </location>
</feature>
<feature type="region of interest" description="Disordered" evidence="1">
    <location>
        <begin position="579"/>
        <end position="611"/>
    </location>
</feature>
<dbReference type="SMART" id="SM00355">
    <property type="entry name" value="ZnF_C2H2"/>
    <property type="match status" value="4"/>
</dbReference>
<sequence length="780" mass="84820">MASDADYLLYSYPDQQYGTHYTTAAGYHGPYMTPSMHTPHSAHAPRTVNPSLNKTPARTQSPSYSPALSASQSFDVNPNFSSTSDSGASGPSTISSAMASPSLNGQNAAEWVPGQQGLGIGIVHHDGYHAEPHYETFSTENFVGAEKFSGCVGESADISSSHSASFQSSSQSMYIPHSSVAPVSPPIGLAESSYWGTLPRTEGHSQPVMSSAPTESHMAGSPEQSRLTGTQQPFRSPQTPASATRSNHALSPLLARVAGQRRPSIPPAHRQISGRLSSPLSQEQFMNPQEQEAVQYPFSQPSQSHFFLQSSGAYVAPLESSYPSLIEPYSTTGFPVTQFPMPQSPSQSYMHSTSPALSHSSMPSRVGGPGPYRTERTVTANWQPYSTQRGHSVISNQSHRSGHSVGSCGSDEKREICPVEGCKRPIRDLKAHMLTHQSERPEKCPIPSCPYHIKGFARKYDKNRHTLTHFKGTMVCDFCPGSGTPSEKSFNRTDVFKRHFQSVHNVEQTTNSSRKKKSGSSAKSSPGQETPGVCRTCGRTFANAQVFHDHIDECVLEKVQQADPTEALNQAHLTSVANDESVKESLAKHNLSPSLDGPTTFDEDMDADADEDIDDDLSADLQMDAEDKDSAQSGGDCTAVAVRKTKKSAKAKAGLTWSKGGVTLNAQEGKGRKRREYPMSWGARREKMNMKKRVLCVFDGPHRLLKDDMMLASENEVRIPLPQREGQGARWITDLDVLTIQRAEAFLNATEEERGPRLDPTGEPFGVDSLMAFPPSSVTV</sequence>
<dbReference type="InterPro" id="IPR036236">
    <property type="entry name" value="Znf_C2H2_sf"/>
</dbReference>
<evidence type="ECO:0000313" key="3">
    <source>
        <dbReference type="EMBL" id="KAF2155863.1"/>
    </source>
</evidence>
<gene>
    <name evidence="3" type="ORF">K461DRAFT_318528</name>
</gene>
<organism evidence="3 4">
    <name type="scientific">Myriangium duriaei CBS 260.36</name>
    <dbReference type="NCBI Taxonomy" id="1168546"/>
    <lineage>
        <taxon>Eukaryota</taxon>
        <taxon>Fungi</taxon>
        <taxon>Dikarya</taxon>
        <taxon>Ascomycota</taxon>
        <taxon>Pezizomycotina</taxon>
        <taxon>Dothideomycetes</taxon>
        <taxon>Dothideomycetidae</taxon>
        <taxon>Myriangiales</taxon>
        <taxon>Myriangiaceae</taxon>
        <taxon>Myriangium</taxon>
    </lineage>
</organism>
<feature type="compositionally biased region" description="Polar residues" evidence="1">
    <location>
        <begin position="342"/>
        <end position="363"/>
    </location>
</feature>
<feature type="compositionally biased region" description="Polar residues" evidence="1">
    <location>
        <begin position="502"/>
        <end position="511"/>
    </location>
</feature>